<evidence type="ECO:0000313" key="3">
    <source>
        <dbReference type="EMBL" id="KAH3663769.1"/>
    </source>
</evidence>
<keyword evidence="1" id="KW-0694">RNA-binding</keyword>
<reference evidence="3" key="2">
    <citation type="submission" date="2021-01" db="EMBL/GenBank/DDBJ databases">
        <authorList>
            <person name="Schikora-Tamarit M.A."/>
        </authorList>
    </citation>
    <scope>NUCLEOTIDE SEQUENCE</scope>
    <source>
        <strain evidence="3">CBS6075</strain>
    </source>
</reference>
<accession>A0A9P8T331</accession>
<reference evidence="3" key="1">
    <citation type="journal article" date="2021" name="Open Biol.">
        <title>Shared evolutionary footprints suggest mitochondrial oxidative damage underlies multiple complex I losses in fungi.</title>
        <authorList>
            <person name="Schikora-Tamarit M.A."/>
            <person name="Marcet-Houben M."/>
            <person name="Nosek J."/>
            <person name="Gabaldon T."/>
        </authorList>
    </citation>
    <scope>NUCLEOTIDE SEQUENCE</scope>
    <source>
        <strain evidence="3">CBS6075</strain>
    </source>
</reference>
<dbReference type="RefSeq" id="XP_046060105.1">
    <property type="nucleotide sequence ID" value="XM_046206328.1"/>
</dbReference>
<dbReference type="Proteomes" id="UP000769157">
    <property type="component" value="Unassembled WGS sequence"/>
</dbReference>
<protein>
    <recommendedName>
        <fullName evidence="2">Mei2-like C-terminal RNA recognition motif domain-containing protein</fullName>
    </recommendedName>
</protein>
<feature type="domain" description="Mei2-like C-terminal RNA recognition motif" evidence="2">
    <location>
        <begin position="288"/>
        <end position="384"/>
    </location>
</feature>
<dbReference type="PANTHER" id="PTHR23189">
    <property type="entry name" value="RNA RECOGNITION MOTIF-CONTAINING"/>
    <property type="match status" value="1"/>
</dbReference>
<dbReference type="GO" id="GO:0003723">
    <property type="term" value="F:RNA binding"/>
    <property type="evidence" value="ECO:0007669"/>
    <property type="project" value="UniProtKB-KW"/>
</dbReference>
<organism evidence="3 4">
    <name type="scientific">Ogataea philodendri</name>
    <dbReference type="NCBI Taxonomy" id="1378263"/>
    <lineage>
        <taxon>Eukaryota</taxon>
        <taxon>Fungi</taxon>
        <taxon>Dikarya</taxon>
        <taxon>Ascomycota</taxon>
        <taxon>Saccharomycotina</taxon>
        <taxon>Pichiomycetes</taxon>
        <taxon>Pichiales</taxon>
        <taxon>Pichiaceae</taxon>
        <taxon>Ogataea</taxon>
    </lineage>
</organism>
<dbReference type="EMBL" id="JAEUBE010000366">
    <property type="protein sequence ID" value="KAH3663769.1"/>
    <property type="molecule type" value="Genomic_DNA"/>
</dbReference>
<evidence type="ECO:0000256" key="1">
    <source>
        <dbReference type="ARBA" id="ARBA00022884"/>
    </source>
</evidence>
<dbReference type="InterPro" id="IPR012677">
    <property type="entry name" value="Nucleotide-bd_a/b_plait_sf"/>
</dbReference>
<dbReference type="InterPro" id="IPR007201">
    <property type="entry name" value="Mei2-like_Rrm_C"/>
</dbReference>
<evidence type="ECO:0000313" key="4">
    <source>
        <dbReference type="Proteomes" id="UP000769157"/>
    </source>
</evidence>
<dbReference type="Pfam" id="PF04059">
    <property type="entry name" value="RRM_2"/>
    <property type="match status" value="1"/>
</dbReference>
<dbReference type="CDD" id="cd12532">
    <property type="entry name" value="RRM3_MEI2_fungi"/>
    <property type="match status" value="1"/>
</dbReference>
<sequence length="425" mass="48434">MLDNSQAMVCATGGGLDGSGEECFATAKFCSGVLNSRIVLFRCSRIATLSAIIRDWSNLKDVLAYRPLDLKNETVLAVGWLDDRKVPFQTRQLQTLFKHVTGEMLQPFFITDKQTLHAVLAHYEFRFLANEYADVYVACETAELSVQFCSSLLAYLSKFGSIDNFEMAAHPPQVIKCCFHDVRSAFDARKACDSFVGKVRVRVKGSLEEACKLPGPASPVLEPGLQVVNWMTGDFQRREQTTFDLDTDEKKYHHLKHRRLASSTAGPSFVPSENKIDIAKIRSGQDQRTTLMIRNVPNKINHNELKEYIDLTSKNLYDFLYLRVDFENHCNVGYAFISFTDPKHIIKFYLARGGKRWNKFNSEKVCEMSYARVQGRAKLIEKFRNSKVMVENPAYRPRLYHTEGPLKGTEIEFPGPTKRHIADEI</sequence>
<gene>
    <name evidence="3" type="ORF">OGAPHI_005172</name>
</gene>
<dbReference type="GeneID" id="70237136"/>
<dbReference type="InterPro" id="IPR035979">
    <property type="entry name" value="RBD_domain_sf"/>
</dbReference>
<evidence type="ECO:0000259" key="2">
    <source>
        <dbReference type="Pfam" id="PF04059"/>
    </source>
</evidence>
<comment type="caution">
    <text evidence="3">The sequence shown here is derived from an EMBL/GenBank/DDBJ whole genome shotgun (WGS) entry which is preliminary data.</text>
</comment>
<proteinExistence type="predicted"/>
<dbReference type="InterPro" id="IPR034862">
    <property type="entry name" value="Fungal_Mei2-like_RRM3"/>
</dbReference>
<keyword evidence="4" id="KW-1185">Reference proteome</keyword>
<dbReference type="SUPFAM" id="SSF54928">
    <property type="entry name" value="RNA-binding domain, RBD"/>
    <property type="match status" value="1"/>
</dbReference>
<dbReference type="OrthoDB" id="3987597at2759"/>
<name>A0A9P8T331_9ASCO</name>
<dbReference type="AlphaFoldDB" id="A0A9P8T331"/>
<dbReference type="Gene3D" id="3.30.70.330">
    <property type="match status" value="1"/>
</dbReference>